<dbReference type="Proteomes" id="UP001165121">
    <property type="component" value="Unassembled WGS sequence"/>
</dbReference>
<proteinExistence type="predicted"/>
<dbReference type="OrthoDB" id="5868531at2759"/>
<evidence type="ECO:0000256" key="1">
    <source>
        <dbReference type="SAM" id="MobiDB-lite"/>
    </source>
</evidence>
<feature type="compositionally biased region" description="Polar residues" evidence="1">
    <location>
        <begin position="290"/>
        <end position="306"/>
    </location>
</feature>
<name>A0A9W7CIS4_9STRA</name>
<sequence>MVNDEQRISGMPTPMGFDATGVLWVWSGKLTRFCPSATPQDDDAGSGAAAAVCRTVRTVCVTKAEVADKVTRQLVPRIAVTADQDEQEPKENDDLDAEMEHAAMVAVQTAVVWRVDAAELGIVQFTDADIKREQNNSVMVQTLTLNGTYRGQPVTTDTDGLVNITLDGGESRMVLPAVYWLLAFKEAQDRIWAGHLCMDRVILVFGPMREIMMDGAREFGSQVTAELLSLLQVKQSNPVPYVVLQNAQISSDVGIRQLHNNRRVGSVLVWSAQRVVPSRFGPSGTVGVSPWQTSANQVSHSGAQLS</sequence>
<gene>
    <name evidence="2" type="ORF">Pfra01_000747400</name>
</gene>
<dbReference type="EMBL" id="BSXT01000659">
    <property type="protein sequence ID" value="GMF31963.1"/>
    <property type="molecule type" value="Genomic_DNA"/>
</dbReference>
<keyword evidence="3" id="KW-1185">Reference proteome</keyword>
<feature type="region of interest" description="Disordered" evidence="1">
    <location>
        <begin position="282"/>
        <end position="306"/>
    </location>
</feature>
<dbReference type="AlphaFoldDB" id="A0A9W7CIS4"/>
<reference evidence="2" key="1">
    <citation type="submission" date="2023-04" db="EMBL/GenBank/DDBJ databases">
        <title>Phytophthora fragariaefolia NBRC 109709.</title>
        <authorList>
            <person name="Ichikawa N."/>
            <person name="Sato H."/>
            <person name="Tonouchi N."/>
        </authorList>
    </citation>
    <scope>NUCLEOTIDE SEQUENCE</scope>
    <source>
        <strain evidence="2">NBRC 109709</strain>
    </source>
</reference>
<protein>
    <submittedName>
        <fullName evidence="2">Unnamed protein product</fullName>
    </submittedName>
</protein>
<comment type="caution">
    <text evidence="2">The sequence shown here is derived from an EMBL/GenBank/DDBJ whole genome shotgun (WGS) entry which is preliminary data.</text>
</comment>
<evidence type="ECO:0000313" key="3">
    <source>
        <dbReference type="Proteomes" id="UP001165121"/>
    </source>
</evidence>
<accession>A0A9W7CIS4</accession>
<evidence type="ECO:0000313" key="2">
    <source>
        <dbReference type="EMBL" id="GMF31963.1"/>
    </source>
</evidence>
<organism evidence="2 3">
    <name type="scientific">Phytophthora fragariaefolia</name>
    <dbReference type="NCBI Taxonomy" id="1490495"/>
    <lineage>
        <taxon>Eukaryota</taxon>
        <taxon>Sar</taxon>
        <taxon>Stramenopiles</taxon>
        <taxon>Oomycota</taxon>
        <taxon>Peronosporomycetes</taxon>
        <taxon>Peronosporales</taxon>
        <taxon>Peronosporaceae</taxon>
        <taxon>Phytophthora</taxon>
    </lineage>
</organism>